<sequence length="54" mass="6578">KEHRVANTYHIQRFQKLLTLSMNKQQKNYNIGRYFQERTTSYCHISDTVYACSY</sequence>
<keyword evidence="2" id="KW-1185">Reference proteome</keyword>
<name>A0ABN7XNR7_GIGMA</name>
<organism evidence="1 2">
    <name type="scientific">Gigaspora margarita</name>
    <dbReference type="NCBI Taxonomy" id="4874"/>
    <lineage>
        <taxon>Eukaryota</taxon>
        <taxon>Fungi</taxon>
        <taxon>Fungi incertae sedis</taxon>
        <taxon>Mucoromycota</taxon>
        <taxon>Glomeromycotina</taxon>
        <taxon>Glomeromycetes</taxon>
        <taxon>Diversisporales</taxon>
        <taxon>Gigasporaceae</taxon>
        <taxon>Gigaspora</taxon>
    </lineage>
</organism>
<comment type="caution">
    <text evidence="1">The sequence shown here is derived from an EMBL/GenBank/DDBJ whole genome shotgun (WGS) entry which is preliminary data.</text>
</comment>
<dbReference type="Proteomes" id="UP000789901">
    <property type="component" value="Unassembled WGS sequence"/>
</dbReference>
<proteinExistence type="predicted"/>
<reference evidence="1 2" key="1">
    <citation type="submission" date="2021-06" db="EMBL/GenBank/DDBJ databases">
        <authorList>
            <person name="Kallberg Y."/>
            <person name="Tangrot J."/>
            <person name="Rosling A."/>
        </authorList>
    </citation>
    <scope>NUCLEOTIDE SEQUENCE [LARGE SCALE GENOMIC DNA]</scope>
    <source>
        <strain evidence="1 2">120-4 pot B 10/14</strain>
    </source>
</reference>
<evidence type="ECO:0000313" key="2">
    <source>
        <dbReference type="Proteomes" id="UP000789901"/>
    </source>
</evidence>
<gene>
    <name evidence="1" type="ORF">GMARGA_LOCUS45506</name>
</gene>
<feature type="non-terminal residue" evidence="1">
    <location>
        <position position="1"/>
    </location>
</feature>
<accession>A0ABN7XNR7</accession>
<dbReference type="EMBL" id="CAJVQB010162693">
    <property type="protein sequence ID" value="CAG8856685.1"/>
    <property type="molecule type" value="Genomic_DNA"/>
</dbReference>
<protein>
    <submittedName>
        <fullName evidence="1">2256_t:CDS:1</fullName>
    </submittedName>
</protein>
<evidence type="ECO:0000313" key="1">
    <source>
        <dbReference type="EMBL" id="CAG8856685.1"/>
    </source>
</evidence>
<feature type="non-terminal residue" evidence="1">
    <location>
        <position position="54"/>
    </location>
</feature>